<sequence length="86" mass="10126">MEFLLLFEDMDLCCETISTYGLFFYIILPYMSMIWMLRVLNLFSSIINIRQPSESSSYTSVCTKRELQKKSKDVSGNFVVMTNQER</sequence>
<comment type="caution">
    <text evidence="2">The sequence shown here is derived from an EMBL/GenBank/DDBJ whole genome shotgun (WGS) entry which is preliminary data.</text>
</comment>
<feature type="transmembrane region" description="Helical" evidence="1">
    <location>
        <begin position="20"/>
        <end position="40"/>
    </location>
</feature>
<keyword evidence="1" id="KW-1133">Transmembrane helix</keyword>
<protein>
    <submittedName>
        <fullName evidence="2">Uncharacterized protein</fullName>
    </submittedName>
</protein>
<dbReference type="EMBL" id="CAKMRJ010000001">
    <property type="protein sequence ID" value="CAH1415345.1"/>
    <property type="molecule type" value="Genomic_DNA"/>
</dbReference>
<keyword evidence="1" id="KW-0812">Transmembrane</keyword>
<evidence type="ECO:0000256" key="1">
    <source>
        <dbReference type="SAM" id="Phobius"/>
    </source>
</evidence>
<evidence type="ECO:0000313" key="2">
    <source>
        <dbReference type="EMBL" id="CAH1415345.1"/>
    </source>
</evidence>
<evidence type="ECO:0000313" key="3">
    <source>
        <dbReference type="Proteomes" id="UP001157418"/>
    </source>
</evidence>
<dbReference type="Proteomes" id="UP001157418">
    <property type="component" value="Unassembled WGS sequence"/>
</dbReference>
<organism evidence="2 3">
    <name type="scientific">Lactuca virosa</name>
    <dbReference type="NCBI Taxonomy" id="75947"/>
    <lineage>
        <taxon>Eukaryota</taxon>
        <taxon>Viridiplantae</taxon>
        <taxon>Streptophyta</taxon>
        <taxon>Embryophyta</taxon>
        <taxon>Tracheophyta</taxon>
        <taxon>Spermatophyta</taxon>
        <taxon>Magnoliopsida</taxon>
        <taxon>eudicotyledons</taxon>
        <taxon>Gunneridae</taxon>
        <taxon>Pentapetalae</taxon>
        <taxon>asterids</taxon>
        <taxon>campanulids</taxon>
        <taxon>Asterales</taxon>
        <taxon>Asteraceae</taxon>
        <taxon>Cichorioideae</taxon>
        <taxon>Cichorieae</taxon>
        <taxon>Lactucinae</taxon>
        <taxon>Lactuca</taxon>
    </lineage>
</organism>
<keyword evidence="1" id="KW-0472">Membrane</keyword>
<proteinExistence type="predicted"/>
<keyword evidence="3" id="KW-1185">Reference proteome</keyword>
<gene>
    <name evidence="2" type="ORF">LVIROSA_LOCUS3200</name>
</gene>
<dbReference type="AlphaFoldDB" id="A0AAU9LLL0"/>
<accession>A0AAU9LLL0</accession>
<name>A0AAU9LLL0_9ASTR</name>
<reference evidence="2 3" key="1">
    <citation type="submission" date="2022-01" db="EMBL/GenBank/DDBJ databases">
        <authorList>
            <person name="Xiong W."/>
            <person name="Schranz E."/>
        </authorList>
    </citation>
    <scope>NUCLEOTIDE SEQUENCE [LARGE SCALE GENOMIC DNA]</scope>
</reference>